<dbReference type="Proteomes" id="UP001645039">
    <property type="component" value="Unassembled WGS sequence"/>
</dbReference>
<dbReference type="EMBL" id="RRZD01000022">
    <property type="protein sequence ID" value="MBE0401648.1"/>
    <property type="molecule type" value="Genomic_DNA"/>
</dbReference>
<dbReference type="Pfam" id="PF10861">
    <property type="entry name" value="DUF2784"/>
    <property type="match status" value="1"/>
</dbReference>
<feature type="transmembrane region" description="Helical" evidence="1">
    <location>
        <begin position="106"/>
        <end position="126"/>
    </location>
</feature>
<feature type="transmembrane region" description="Helical" evidence="1">
    <location>
        <begin position="49"/>
        <end position="71"/>
    </location>
</feature>
<gene>
    <name evidence="2" type="ORF">EI168_16295</name>
</gene>
<protein>
    <submittedName>
        <fullName evidence="2">DUF2784 domain-containing protein</fullName>
    </submittedName>
</protein>
<evidence type="ECO:0000313" key="3">
    <source>
        <dbReference type="Proteomes" id="UP001645039"/>
    </source>
</evidence>
<reference evidence="2 3" key="1">
    <citation type="submission" date="2020-07" db="EMBL/GenBank/DDBJ databases">
        <title>Halophilic bacteria isolated from french cheeses.</title>
        <authorList>
            <person name="Kothe C.I."/>
            <person name="Farah-Kraiem B."/>
            <person name="Renault P."/>
            <person name="Dridi B."/>
        </authorList>
    </citation>
    <scope>NUCLEOTIDE SEQUENCE [LARGE SCALE GENOMIC DNA]</scope>
    <source>
        <strain evidence="2 3">FME1</strain>
    </source>
</reference>
<feature type="transmembrane region" description="Helical" evidence="1">
    <location>
        <begin position="12"/>
        <end position="37"/>
    </location>
</feature>
<accession>A0ABR9F5B0</accession>
<evidence type="ECO:0000256" key="1">
    <source>
        <dbReference type="SAM" id="Phobius"/>
    </source>
</evidence>
<name>A0ABR9F5B0_9GAMM</name>
<dbReference type="InterPro" id="IPR021218">
    <property type="entry name" value="DUF2784"/>
</dbReference>
<comment type="caution">
    <text evidence="2">The sequence shown here is derived from an EMBL/GenBank/DDBJ whole genome shotgun (WGS) entry which is preliminary data.</text>
</comment>
<keyword evidence="1" id="KW-0812">Transmembrane</keyword>
<organism evidence="2 3">
    <name type="scientific">Halomonas casei</name>
    <dbReference type="NCBI Taxonomy" id="2742613"/>
    <lineage>
        <taxon>Bacteria</taxon>
        <taxon>Pseudomonadati</taxon>
        <taxon>Pseudomonadota</taxon>
        <taxon>Gammaproteobacteria</taxon>
        <taxon>Oceanospirillales</taxon>
        <taxon>Halomonadaceae</taxon>
        <taxon>Halomonas</taxon>
    </lineage>
</organism>
<keyword evidence="1" id="KW-0472">Membrane</keyword>
<keyword evidence="3" id="KW-1185">Reference proteome</keyword>
<evidence type="ECO:0000313" key="2">
    <source>
        <dbReference type="EMBL" id="MBE0401648.1"/>
    </source>
</evidence>
<dbReference type="RefSeq" id="WP_096280384.1">
    <property type="nucleotide sequence ID" value="NZ_CBCSBM010000020.1"/>
</dbReference>
<keyword evidence="1" id="KW-1133">Transmembrane helix</keyword>
<sequence>MPELFLLRLADAILVFHVLFVAFVVLGLLAVYAGYFLHWQWVRNSAFRIIHLCAIGYVVGQAWLGFVCPLTTWEMALREKAGVIAYSGSFIQYWLQNLLYYSAPDWVFIAVYTLFGSLVLASWFVVRPNRLASKRDPSL</sequence>
<proteinExistence type="predicted"/>